<dbReference type="EMBL" id="KB295185">
    <property type="protein sequence ID" value="ELU13487.1"/>
    <property type="molecule type" value="Genomic_DNA"/>
</dbReference>
<feature type="domain" description="MABP" evidence="3">
    <location>
        <begin position="39"/>
        <end position="196"/>
    </location>
</feature>
<dbReference type="HOGENOM" id="CLU_003074_3_1_1"/>
<dbReference type="Pfam" id="PF03456">
    <property type="entry name" value="uDENN"/>
    <property type="match status" value="1"/>
</dbReference>
<sequence length="381" mass="43260">MDDKQVADYFVVAGLPPDEEPRPLEDYSNEAVLKSSHKQEPIVDITIINKSLGEVPPPRFRCIDFTPLGFPADLNHGSIRAHEMYICFRRGRDKPPLTDIGVLYEGKERVKTGCEVVYTTPMGRPANVNNTSSSRTYVTYRRADETAACDSLAVTDICVILVNKGEIPPHAFCQINKTLNKGMVGSDVYLCYKKSMAKTNYLAYAPAILDRYPREDLPNLPIPDTVAMFCMPLGAMIECWPKNAQHPLPVFSTFVLTGSIGQKMYGAAVTFYEEYDANKLSQQQKEQLVYDDSGTESTVHHNKCISLLSRWPFFETFKKFLAYLYRISISGPHHVPIEKYISHFLEELSRSIRREIHLFFLQFSDEAISLSQPEEIPIPQR</sequence>
<dbReference type="PROSITE" id="PS51498">
    <property type="entry name" value="MABP"/>
    <property type="match status" value="1"/>
</dbReference>
<dbReference type="GO" id="GO:0031410">
    <property type="term" value="C:cytoplasmic vesicle"/>
    <property type="evidence" value="ECO:0007669"/>
    <property type="project" value="TreeGrafter"/>
</dbReference>
<dbReference type="PROSITE" id="PS50211">
    <property type="entry name" value="DENN"/>
    <property type="match status" value="1"/>
</dbReference>
<evidence type="ECO:0000313" key="6">
    <source>
        <dbReference type="Proteomes" id="UP000014760"/>
    </source>
</evidence>
<dbReference type="Proteomes" id="UP000014760">
    <property type="component" value="Unassembled WGS sequence"/>
</dbReference>
<dbReference type="Gene3D" id="2.100.10.50">
    <property type="match status" value="1"/>
</dbReference>
<dbReference type="InterPro" id="IPR001194">
    <property type="entry name" value="cDENN_dom"/>
</dbReference>
<reference evidence="4 6" key="2">
    <citation type="journal article" date="2013" name="Nature">
        <title>Insights into bilaterian evolution from three spiralian genomes.</title>
        <authorList>
            <person name="Simakov O."/>
            <person name="Marletaz F."/>
            <person name="Cho S.J."/>
            <person name="Edsinger-Gonzales E."/>
            <person name="Havlak P."/>
            <person name="Hellsten U."/>
            <person name="Kuo D.H."/>
            <person name="Larsson T."/>
            <person name="Lv J."/>
            <person name="Arendt D."/>
            <person name="Savage R."/>
            <person name="Osoegawa K."/>
            <person name="de Jong P."/>
            <person name="Grimwood J."/>
            <person name="Chapman J.A."/>
            <person name="Shapiro H."/>
            <person name="Aerts A."/>
            <person name="Otillar R.P."/>
            <person name="Terry A.Y."/>
            <person name="Boore J.L."/>
            <person name="Grigoriev I.V."/>
            <person name="Lindberg D.R."/>
            <person name="Seaver E.C."/>
            <person name="Weisblat D.A."/>
            <person name="Putnam N.H."/>
            <person name="Rokhsar D.S."/>
        </authorList>
    </citation>
    <scope>NUCLEOTIDE SEQUENCE</scope>
    <source>
        <strain evidence="4 6">I ESC-2004</strain>
    </source>
</reference>
<evidence type="ECO:0008006" key="7">
    <source>
        <dbReference type="Google" id="ProtNLM"/>
    </source>
</evidence>
<keyword evidence="1" id="KW-0344">Guanine-nucleotide releasing factor</keyword>
<dbReference type="SMART" id="SM00800">
    <property type="entry name" value="uDENN"/>
    <property type="match status" value="1"/>
</dbReference>
<dbReference type="InterPro" id="IPR005113">
    <property type="entry name" value="uDENN_dom"/>
</dbReference>
<keyword evidence="6" id="KW-1185">Reference proteome</keyword>
<protein>
    <recommendedName>
        <fullName evidence="7">MABP domain-containing protein</fullName>
    </recommendedName>
</protein>
<evidence type="ECO:0000313" key="5">
    <source>
        <dbReference type="EnsemblMetazoa" id="CapteP6283"/>
    </source>
</evidence>
<accession>R7V4U9</accession>
<organism evidence="4">
    <name type="scientific">Capitella teleta</name>
    <name type="common">Polychaete worm</name>
    <dbReference type="NCBI Taxonomy" id="283909"/>
    <lineage>
        <taxon>Eukaryota</taxon>
        <taxon>Metazoa</taxon>
        <taxon>Spiralia</taxon>
        <taxon>Lophotrochozoa</taxon>
        <taxon>Annelida</taxon>
        <taxon>Polychaeta</taxon>
        <taxon>Sedentaria</taxon>
        <taxon>Scolecida</taxon>
        <taxon>Capitellidae</taxon>
        <taxon>Capitella</taxon>
    </lineage>
</organism>
<dbReference type="EnsemblMetazoa" id="CapteT6283">
    <property type="protein sequence ID" value="CapteP6283"/>
    <property type="gene ID" value="CapteG6283"/>
</dbReference>
<evidence type="ECO:0000256" key="1">
    <source>
        <dbReference type="ARBA" id="ARBA00022658"/>
    </source>
</evidence>
<dbReference type="GO" id="GO:0005085">
    <property type="term" value="F:guanyl-nucleotide exchange factor activity"/>
    <property type="evidence" value="ECO:0007669"/>
    <property type="project" value="UniProtKB-KW"/>
</dbReference>
<reference evidence="5" key="3">
    <citation type="submission" date="2015-06" db="UniProtKB">
        <authorList>
            <consortium name="EnsemblMetazoa"/>
        </authorList>
    </citation>
    <scope>IDENTIFICATION</scope>
</reference>
<evidence type="ECO:0000313" key="4">
    <source>
        <dbReference type="EMBL" id="ELU13487.1"/>
    </source>
</evidence>
<dbReference type="OrthoDB" id="75250at2759"/>
<proteinExistence type="predicted"/>
<dbReference type="PANTHER" id="PTHR12296">
    <property type="entry name" value="DENN DOMAIN-CONTAINING PROTEIN 4"/>
    <property type="match status" value="1"/>
</dbReference>
<dbReference type="AlphaFoldDB" id="R7V4U9"/>
<gene>
    <name evidence="4" type="ORF">CAPTEDRAFT_6283</name>
</gene>
<dbReference type="InterPro" id="IPR051696">
    <property type="entry name" value="DENN_Domain_GEFs"/>
</dbReference>
<dbReference type="Pfam" id="PF02141">
    <property type="entry name" value="DENN"/>
    <property type="match status" value="1"/>
</dbReference>
<dbReference type="GO" id="GO:0032483">
    <property type="term" value="P:regulation of Rab protein signal transduction"/>
    <property type="evidence" value="ECO:0007669"/>
    <property type="project" value="TreeGrafter"/>
</dbReference>
<dbReference type="EMBL" id="AMQN01005134">
    <property type="status" value="NOT_ANNOTATED_CDS"/>
    <property type="molecule type" value="Genomic_DNA"/>
</dbReference>
<dbReference type="OMA" id="YLYRMSH"/>
<feature type="domain" description="UDENN" evidence="2">
    <location>
        <begin position="188"/>
        <end position="381"/>
    </location>
</feature>
<dbReference type="InterPro" id="IPR037516">
    <property type="entry name" value="Tripartite_DENN"/>
</dbReference>
<evidence type="ECO:0000259" key="3">
    <source>
        <dbReference type="PROSITE" id="PS51498"/>
    </source>
</evidence>
<evidence type="ECO:0000259" key="2">
    <source>
        <dbReference type="PROSITE" id="PS50211"/>
    </source>
</evidence>
<dbReference type="STRING" id="283909.R7V4U9"/>
<reference evidence="6" key="1">
    <citation type="submission" date="2012-12" db="EMBL/GenBank/DDBJ databases">
        <authorList>
            <person name="Hellsten U."/>
            <person name="Grimwood J."/>
            <person name="Chapman J.A."/>
            <person name="Shapiro H."/>
            <person name="Aerts A."/>
            <person name="Otillar R.P."/>
            <person name="Terry A.Y."/>
            <person name="Boore J.L."/>
            <person name="Simakov O."/>
            <person name="Marletaz F."/>
            <person name="Cho S.-J."/>
            <person name="Edsinger-Gonzales E."/>
            <person name="Havlak P."/>
            <person name="Kuo D.-H."/>
            <person name="Larsson T."/>
            <person name="Lv J."/>
            <person name="Arendt D."/>
            <person name="Savage R."/>
            <person name="Osoegawa K."/>
            <person name="de Jong P."/>
            <person name="Lindberg D.R."/>
            <person name="Seaver E.C."/>
            <person name="Weisblat D.A."/>
            <person name="Putnam N.H."/>
            <person name="Grigoriev I.V."/>
            <person name="Rokhsar D.S."/>
        </authorList>
    </citation>
    <scope>NUCLEOTIDE SEQUENCE</scope>
    <source>
        <strain evidence="6">I ESC-2004</strain>
    </source>
</reference>
<name>R7V4U9_CAPTE</name>
<dbReference type="PANTHER" id="PTHR12296:SF30">
    <property type="entry name" value="DENN DOMAIN-CONTAINING PROTEIN CRAG"/>
    <property type="match status" value="1"/>
</dbReference>
<dbReference type="InterPro" id="IPR023341">
    <property type="entry name" value="MABP"/>
</dbReference>